<evidence type="ECO:0000259" key="17">
    <source>
        <dbReference type="PROSITE" id="PS51462"/>
    </source>
</evidence>
<comment type="catalytic activity">
    <reaction evidence="15">
        <text>IDP + H2O = IMP + phosphate + H(+)</text>
        <dbReference type="Rhea" id="RHEA:35207"/>
        <dbReference type="ChEBI" id="CHEBI:15377"/>
        <dbReference type="ChEBI" id="CHEBI:15378"/>
        <dbReference type="ChEBI" id="CHEBI:43474"/>
        <dbReference type="ChEBI" id="CHEBI:58053"/>
        <dbReference type="ChEBI" id="CHEBI:58280"/>
        <dbReference type="EC" id="3.6.1.64"/>
    </reaction>
    <physiologicalReaction direction="left-to-right" evidence="15">
        <dbReference type="Rhea" id="RHEA:35208"/>
    </physiologicalReaction>
</comment>
<dbReference type="GO" id="GO:1990003">
    <property type="term" value="F:IDP phosphatase activity"/>
    <property type="evidence" value="ECO:0007669"/>
    <property type="project" value="UniProtKB-EC"/>
</dbReference>
<dbReference type="InterPro" id="IPR054754">
    <property type="entry name" value="NudT16"/>
</dbReference>
<evidence type="ECO:0000313" key="19">
    <source>
        <dbReference type="Proteomes" id="UP000694620"/>
    </source>
</evidence>
<dbReference type="GO" id="GO:0005730">
    <property type="term" value="C:nucleolus"/>
    <property type="evidence" value="ECO:0007669"/>
    <property type="project" value="UniProtKB-SubCell"/>
</dbReference>
<dbReference type="EC" id="3.6.1.64" evidence="8"/>
<reference evidence="18" key="3">
    <citation type="submission" date="2025-09" db="UniProtKB">
        <authorList>
            <consortium name="Ensembl"/>
        </authorList>
    </citation>
    <scope>IDENTIFICATION</scope>
</reference>
<dbReference type="Gene3D" id="3.90.79.10">
    <property type="entry name" value="Nucleoside Triphosphate Pyrophosphohydrolase"/>
    <property type="match status" value="1"/>
</dbReference>
<dbReference type="InterPro" id="IPR000086">
    <property type="entry name" value="NUDIX_hydrolase_dom"/>
</dbReference>
<keyword evidence="19" id="KW-1185">Reference proteome</keyword>
<dbReference type="PROSITE" id="PS51462">
    <property type="entry name" value="NUDIX"/>
    <property type="match status" value="1"/>
</dbReference>
<dbReference type="PANTHER" id="PTHR31699">
    <property type="entry name" value="NUDIX T16 FAMILY MEMBER"/>
    <property type="match status" value="1"/>
</dbReference>
<dbReference type="FunFam" id="3.90.79.10:FF:000101">
    <property type="entry name" value="U8 snoRNA-decapping enzyme"/>
    <property type="match status" value="1"/>
</dbReference>
<comment type="subcellular location">
    <subcellularLocation>
        <location evidence="2">Nucleus</location>
        <location evidence="2">Nucleolus</location>
    </subcellularLocation>
    <subcellularLocation>
        <location evidence="3">Nucleus</location>
        <location evidence="3">Nucleoplasm</location>
    </subcellularLocation>
</comment>
<evidence type="ECO:0000256" key="13">
    <source>
        <dbReference type="ARBA" id="ARBA00043162"/>
    </source>
</evidence>
<dbReference type="GO" id="GO:0006402">
    <property type="term" value="P:mRNA catabolic process"/>
    <property type="evidence" value="ECO:0007669"/>
    <property type="project" value="TreeGrafter"/>
</dbReference>
<evidence type="ECO:0000256" key="12">
    <source>
        <dbReference type="ARBA" id="ARBA00042015"/>
    </source>
</evidence>
<dbReference type="Ensembl" id="ENSECRT00000016092.1">
    <property type="protein sequence ID" value="ENSECRP00000015811.1"/>
    <property type="gene ID" value="ENSECRG00000010530.1"/>
</dbReference>
<organism evidence="18 19">
    <name type="scientific">Erpetoichthys calabaricus</name>
    <name type="common">Rope fish</name>
    <name type="synonym">Calamoichthys calabaricus</name>
    <dbReference type="NCBI Taxonomy" id="27687"/>
    <lineage>
        <taxon>Eukaryota</taxon>
        <taxon>Metazoa</taxon>
        <taxon>Chordata</taxon>
        <taxon>Craniata</taxon>
        <taxon>Vertebrata</taxon>
        <taxon>Euteleostomi</taxon>
        <taxon>Actinopterygii</taxon>
        <taxon>Polypteriformes</taxon>
        <taxon>Polypteridae</taxon>
        <taxon>Erpetoichthys</taxon>
    </lineage>
</organism>
<dbReference type="InterPro" id="IPR015797">
    <property type="entry name" value="NUDIX_hydrolase-like_dom_sf"/>
</dbReference>
<accession>A0A8C4SEK5</accession>
<keyword evidence="5" id="KW-0546">Nucleotide metabolism</keyword>
<comment type="cofactor">
    <cofactor evidence="1">
        <name>Co(2+)</name>
        <dbReference type="ChEBI" id="CHEBI:48828"/>
    </cofactor>
</comment>
<dbReference type="AlphaFoldDB" id="A0A8C4SEK5"/>
<dbReference type="PANTHER" id="PTHR31699:SF1">
    <property type="entry name" value="U8 SNORNA-DECAPPING ENZYME"/>
    <property type="match status" value="1"/>
</dbReference>
<dbReference type="GO" id="GO:0005654">
    <property type="term" value="C:nucleoplasm"/>
    <property type="evidence" value="ECO:0007669"/>
    <property type="project" value="UniProtKB-SubCell"/>
</dbReference>
<dbReference type="GO" id="GO:0140933">
    <property type="term" value="F:5'-(N(7)-methylguanosine 5'-triphospho)-[mRNA] hydrolase activity"/>
    <property type="evidence" value="ECO:0007669"/>
    <property type="project" value="UniProtKB-EC"/>
</dbReference>
<evidence type="ECO:0000256" key="5">
    <source>
        <dbReference type="ARBA" id="ARBA00023080"/>
    </source>
</evidence>
<evidence type="ECO:0000256" key="4">
    <source>
        <dbReference type="ARBA" id="ARBA00022884"/>
    </source>
</evidence>
<evidence type="ECO:0000256" key="8">
    <source>
        <dbReference type="ARBA" id="ARBA00038899"/>
    </source>
</evidence>
<dbReference type="GO" id="GO:0030515">
    <property type="term" value="F:snoRNA binding"/>
    <property type="evidence" value="ECO:0007669"/>
    <property type="project" value="TreeGrafter"/>
</dbReference>
<dbReference type="GO" id="GO:0016077">
    <property type="term" value="P:sno(s)RNA catabolic process"/>
    <property type="evidence" value="ECO:0007669"/>
    <property type="project" value="TreeGrafter"/>
</dbReference>
<evidence type="ECO:0000256" key="7">
    <source>
        <dbReference type="ARBA" id="ARBA00038173"/>
    </source>
</evidence>
<dbReference type="Pfam" id="PF22327">
    <property type="entry name" value="Nudt16-like"/>
    <property type="match status" value="1"/>
</dbReference>
<proteinExistence type="inferred from homology"/>
<dbReference type="GO" id="GO:0009117">
    <property type="term" value="P:nucleotide metabolic process"/>
    <property type="evidence" value="ECO:0007669"/>
    <property type="project" value="UniProtKB-KW"/>
</dbReference>
<evidence type="ECO:0000256" key="3">
    <source>
        <dbReference type="ARBA" id="ARBA00004642"/>
    </source>
</evidence>
<evidence type="ECO:0000256" key="14">
    <source>
        <dbReference type="ARBA" id="ARBA00047661"/>
    </source>
</evidence>
<dbReference type="SUPFAM" id="SSF55811">
    <property type="entry name" value="Nudix"/>
    <property type="match status" value="1"/>
</dbReference>
<keyword evidence="4" id="KW-0694">RNA-binding</keyword>
<name>A0A8C4SEK5_ERPCA</name>
<dbReference type="Proteomes" id="UP000694620">
    <property type="component" value="Chromosome 11"/>
</dbReference>
<dbReference type="CDD" id="cd18869">
    <property type="entry name" value="NUDIX_U8_SnoRNA_DE_Nudt16"/>
    <property type="match status" value="1"/>
</dbReference>
<keyword evidence="6" id="KW-0539">Nucleus</keyword>
<evidence type="ECO:0000256" key="9">
    <source>
        <dbReference type="ARBA" id="ARBA00039871"/>
    </source>
</evidence>
<comment type="similarity">
    <text evidence="7">Belongs to the Nudix hydrolase family. NUDT16 subfamily.</text>
</comment>
<evidence type="ECO:0000256" key="16">
    <source>
        <dbReference type="ARBA" id="ARBA00048945"/>
    </source>
</evidence>
<feature type="domain" description="Nudix hydrolase" evidence="17">
    <location>
        <begin position="19"/>
        <end position="155"/>
    </location>
</feature>
<comment type="catalytic activity">
    <reaction evidence="16">
        <text>dIDP + H2O = dIMP + phosphate + H(+)</text>
        <dbReference type="Rhea" id="RHEA:35211"/>
        <dbReference type="ChEBI" id="CHEBI:15377"/>
        <dbReference type="ChEBI" id="CHEBI:15378"/>
        <dbReference type="ChEBI" id="CHEBI:43474"/>
        <dbReference type="ChEBI" id="CHEBI:61194"/>
        <dbReference type="ChEBI" id="CHEBI:62286"/>
        <dbReference type="EC" id="3.6.1.64"/>
    </reaction>
    <physiologicalReaction direction="left-to-right" evidence="16">
        <dbReference type="Rhea" id="RHEA:35212"/>
    </physiologicalReaction>
</comment>
<reference evidence="18" key="2">
    <citation type="submission" date="2025-08" db="UniProtKB">
        <authorList>
            <consortium name="Ensembl"/>
        </authorList>
    </citation>
    <scope>IDENTIFICATION</scope>
</reference>
<evidence type="ECO:0000256" key="6">
    <source>
        <dbReference type="ARBA" id="ARBA00023242"/>
    </source>
</evidence>
<evidence type="ECO:0000256" key="11">
    <source>
        <dbReference type="ARBA" id="ARBA00041656"/>
    </source>
</evidence>
<evidence type="ECO:0000256" key="1">
    <source>
        <dbReference type="ARBA" id="ARBA00001941"/>
    </source>
</evidence>
<reference evidence="18" key="1">
    <citation type="submission" date="2021-06" db="EMBL/GenBank/DDBJ databases">
        <authorList>
            <consortium name="Wellcome Sanger Institute Data Sharing"/>
        </authorList>
    </citation>
    <scope>NUCLEOTIDE SEQUENCE [LARGE SCALE GENOMIC DNA]</scope>
</reference>
<protein>
    <recommendedName>
        <fullName evidence="9">U8 snoRNA-decapping enzyme</fullName>
        <ecNumber evidence="8">3.6.1.64</ecNumber>
    </recommendedName>
    <alternativeName>
        <fullName evidence="12">IDP phosphatase</fullName>
    </alternativeName>
    <alternativeName>
        <fullName evidence="10">Inosine diphosphate phosphatase</fullName>
    </alternativeName>
    <alternativeName>
        <fullName evidence="11">Nucleoside diphosphate-linked moiety X motif 16</fullName>
    </alternativeName>
    <alternativeName>
        <fullName evidence="13">m7GpppN-mRNA hydrolase</fullName>
    </alternativeName>
</protein>
<evidence type="ECO:0000313" key="18">
    <source>
        <dbReference type="Ensembl" id="ENSECRP00000015811.1"/>
    </source>
</evidence>
<dbReference type="GeneTree" id="ENSGT00390000016224"/>
<evidence type="ECO:0000256" key="10">
    <source>
        <dbReference type="ARBA" id="ARBA00041450"/>
    </source>
</evidence>
<evidence type="ECO:0000256" key="15">
    <source>
        <dbReference type="ARBA" id="ARBA00047875"/>
    </source>
</evidence>
<comment type="catalytic activity">
    <reaction evidence="14">
        <text>a 5'-end (N(7)-methyl 5'-triphosphoguanosine)-ribonucleoside in mRNA + H2O = N(7)-methyl-GDP + a 5'-end phospho-ribonucleoside in mRNA + 2 H(+)</text>
        <dbReference type="Rhea" id="RHEA:67484"/>
        <dbReference type="Rhea" id="RHEA-COMP:15692"/>
        <dbReference type="Rhea" id="RHEA-COMP:17167"/>
        <dbReference type="ChEBI" id="CHEBI:15377"/>
        <dbReference type="ChEBI" id="CHEBI:15378"/>
        <dbReference type="ChEBI" id="CHEBI:63714"/>
        <dbReference type="ChEBI" id="CHEBI:138282"/>
        <dbReference type="ChEBI" id="CHEBI:156461"/>
        <dbReference type="EC" id="3.6.1.62"/>
    </reaction>
    <physiologicalReaction direction="left-to-right" evidence="14">
        <dbReference type="Rhea" id="RHEA:67485"/>
    </physiologicalReaction>
</comment>
<dbReference type="GO" id="GO:1990174">
    <property type="term" value="F:phosphodiesterase decapping endonuclease activity"/>
    <property type="evidence" value="ECO:0007669"/>
    <property type="project" value="TreeGrafter"/>
</dbReference>
<evidence type="ECO:0000256" key="2">
    <source>
        <dbReference type="ARBA" id="ARBA00004604"/>
    </source>
</evidence>
<sequence>MLQPDTRRHVRIQSITLQGFKHACHAMLYARSEEKLFRRIPVRYAVLMQMRFDGRIGFPGGFVDLQDCSLEDGLNRELYEEVGCTLRLSDADHMCSHVTDTPQKLVTHFYTKELSLAELHQVEAGAVSAKEHGLEVMHKYAIAMGLIRVPLFTLRDGVGGLPAFFATNFIGNARDELVDALRHLRLINEERLASALKSVTNRNEFYF</sequence>